<evidence type="ECO:0000256" key="4">
    <source>
        <dbReference type="SAM" id="Coils"/>
    </source>
</evidence>
<dbReference type="Gene3D" id="1.10.10.10">
    <property type="entry name" value="Winged helix-like DNA-binding domain superfamily/Winged helix DNA-binding domain"/>
    <property type="match status" value="1"/>
</dbReference>
<dbReference type="SUPFAM" id="SSF46785">
    <property type="entry name" value="Winged helix' DNA-binding domain"/>
    <property type="match status" value="1"/>
</dbReference>
<dbReference type="RefSeq" id="WP_091831434.1">
    <property type="nucleotide sequence ID" value="NZ_FNZK01000009.1"/>
</dbReference>
<feature type="coiled-coil region" evidence="4">
    <location>
        <begin position="87"/>
        <end position="114"/>
    </location>
</feature>
<keyword evidence="2" id="KW-0238">DNA-binding</keyword>
<dbReference type="PROSITE" id="PS51202">
    <property type="entry name" value="RCK_C"/>
    <property type="match status" value="1"/>
</dbReference>
<dbReference type="PANTHER" id="PTHR43833">
    <property type="entry name" value="POTASSIUM CHANNEL PROTEIN 2-RELATED-RELATED"/>
    <property type="match status" value="1"/>
</dbReference>
<protein>
    <submittedName>
        <fullName evidence="7">Regulatory protein, gntR family</fullName>
    </submittedName>
</protein>
<evidence type="ECO:0000256" key="2">
    <source>
        <dbReference type="ARBA" id="ARBA00023125"/>
    </source>
</evidence>
<proteinExistence type="predicted"/>
<dbReference type="InterPro" id="IPR006037">
    <property type="entry name" value="RCK_C"/>
</dbReference>
<organism evidence="7 8">
    <name type="scientific">Propionispira arboris</name>
    <dbReference type="NCBI Taxonomy" id="84035"/>
    <lineage>
        <taxon>Bacteria</taxon>
        <taxon>Bacillati</taxon>
        <taxon>Bacillota</taxon>
        <taxon>Negativicutes</taxon>
        <taxon>Selenomonadales</taxon>
        <taxon>Selenomonadaceae</taxon>
        <taxon>Propionispira</taxon>
    </lineage>
</organism>
<dbReference type="InterPro" id="IPR036721">
    <property type="entry name" value="RCK_C_sf"/>
</dbReference>
<accession>A0A1H6ZP25</accession>
<dbReference type="PROSITE" id="PS50949">
    <property type="entry name" value="HTH_GNTR"/>
    <property type="match status" value="1"/>
</dbReference>
<dbReference type="GO" id="GO:0006813">
    <property type="term" value="P:potassium ion transport"/>
    <property type="evidence" value="ECO:0007669"/>
    <property type="project" value="InterPro"/>
</dbReference>
<evidence type="ECO:0000256" key="3">
    <source>
        <dbReference type="ARBA" id="ARBA00023163"/>
    </source>
</evidence>
<gene>
    <name evidence="7" type="ORF">SAMN05660742_10965</name>
</gene>
<sequence>MNLPVYRAIALDIAKRIVNQEFLEGTKISGRTLLASQYKVSPETIRKAIYILKENNVISVSQGKEVLVLSTQQAAHLLEHHQEIDAAYSLKQELEQLIKEKESIDKRFHKVTNEIMHYSDRLKNITPYNPMEIQIAPHSTAIGKSLRELNLRQSTGTLIIAIRRGTQVLIAPDPDDILQKEDRLVVIGTLDKLSAVATFMNENHCM</sequence>
<keyword evidence="3" id="KW-0804">Transcription</keyword>
<dbReference type="Pfam" id="PF00392">
    <property type="entry name" value="GntR"/>
    <property type="match status" value="1"/>
</dbReference>
<evidence type="ECO:0000259" key="6">
    <source>
        <dbReference type="PROSITE" id="PS51202"/>
    </source>
</evidence>
<keyword evidence="4" id="KW-0175">Coiled coil</keyword>
<dbReference type="InterPro" id="IPR000524">
    <property type="entry name" value="Tscrpt_reg_HTH_GntR"/>
</dbReference>
<dbReference type="InterPro" id="IPR050721">
    <property type="entry name" value="Trk_Ktr_HKT_K-transport"/>
</dbReference>
<dbReference type="SUPFAM" id="SSF116726">
    <property type="entry name" value="TrkA C-terminal domain-like"/>
    <property type="match status" value="1"/>
</dbReference>
<dbReference type="GO" id="GO:0003677">
    <property type="term" value="F:DNA binding"/>
    <property type="evidence" value="ECO:0007669"/>
    <property type="project" value="UniProtKB-KW"/>
</dbReference>
<evidence type="ECO:0000313" key="8">
    <source>
        <dbReference type="Proteomes" id="UP000199662"/>
    </source>
</evidence>
<feature type="domain" description="RCK C-terminal" evidence="6">
    <location>
        <begin position="117"/>
        <end position="202"/>
    </location>
</feature>
<dbReference type="InterPro" id="IPR036388">
    <property type="entry name" value="WH-like_DNA-bd_sf"/>
</dbReference>
<dbReference type="Pfam" id="PF02080">
    <property type="entry name" value="TrkA_C"/>
    <property type="match status" value="1"/>
</dbReference>
<keyword evidence="8" id="KW-1185">Reference proteome</keyword>
<dbReference type="AlphaFoldDB" id="A0A1H6ZP25"/>
<evidence type="ECO:0000259" key="5">
    <source>
        <dbReference type="PROSITE" id="PS50949"/>
    </source>
</evidence>
<dbReference type="GO" id="GO:0003700">
    <property type="term" value="F:DNA-binding transcription factor activity"/>
    <property type="evidence" value="ECO:0007669"/>
    <property type="project" value="InterPro"/>
</dbReference>
<keyword evidence="1" id="KW-0805">Transcription regulation</keyword>
<reference evidence="7 8" key="1">
    <citation type="submission" date="2016-10" db="EMBL/GenBank/DDBJ databases">
        <authorList>
            <person name="de Groot N.N."/>
        </authorList>
    </citation>
    <scope>NUCLEOTIDE SEQUENCE [LARGE SCALE GENOMIC DNA]</scope>
    <source>
        <strain evidence="7 8">DSM 2179</strain>
    </source>
</reference>
<evidence type="ECO:0000256" key="1">
    <source>
        <dbReference type="ARBA" id="ARBA00023015"/>
    </source>
</evidence>
<dbReference type="EMBL" id="FNZK01000009">
    <property type="protein sequence ID" value="SEJ51360.1"/>
    <property type="molecule type" value="Genomic_DNA"/>
</dbReference>
<dbReference type="STRING" id="84035.SAMN05660742_10965"/>
<dbReference type="InterPro" id="IPR036390">
    <property type="entry name" value="WH_DNA-bd_sf"/>
</dbReference>
<dbReference type="PANTHER" id="PTHR43833:SF9">
    <property type="entry name" value="POTASSIUM CHANNEL PROTEIN YUGO-RELATED"/>
    <property type="match status" value="1"/>
</dbReference>
<name>A0A1H6ZP25_9FIRM</name>
<evidence type="ECO:0000313" key="7">
    <source>
        <dbReference type="EMBL" id="SEJ51360.1"/>
    </source>
</evidence>
<dbReference type="SMART" id="SM00345">
    <property type="entry name" value="HTH_GNTR"/>
    <property type="match status" value="1"/>
</dbReference>
<feature type="domain" description="HTH gntR-type" evidence="5">
    <location>
        <begin position="3"/>
        <end position="71"/>
    </location>
</feature>
<dbReference type="Proteomes" id="UP000199662">
    <property type="component" value="Unassembled WGS sequence"/>
</dbReference>
<dbReference type="Gene3D" id="3.30.70.1450">
    <property type="entry name" value="Regulator of K+ conductance, C-terminal domain"/>
    <property type="match status" value="1"/>
</dbReference>
<dbReference type="GO" id="GO:0008324">
    <property type="term" value="F:monoatomic cation transmembrane transporter activity"/>
    <property type="evidence" value="ECO:0007669"/>
    <property type="project" value="InterPro"/>
</dbReference>